<dbReference type="GeneID" id="92207144"/>
<evidence type="ECO:0000256" key="1">
    <source>
        <dbReference type="ARBA" id="ARBA00004496"/>
    </source>
</evidence>
<dbReference type="SMART" id="SM00365">
    <property type="entry name" value="LRR_SD22"/>
    <property type="match status" value="4"/>
</dbReference>
<feature type="region of interest" description="Disordered" evidence="5">
    <location>
        <begin position="245"/>
        <end position="274"/>
    </location>
</feature>
<dbReference type="PANTHER" id="PTHR15454:SF69">
    <property type="entry name" value="SERINE_THREONINE-PROTEIN KINASE 11-INTERACTING PROTEIN"/>
    <property type="match status" value="1"/>
</dbReference>
<feature type="compositionally biased region" description="Low complexity" evidence="5">
    <location>
        <begin position="259"/>
        <end position="274"/>
    </location>
</feature>
<dbReference type="Pfam" id="PF13855">
    <property type="entry name" value="LRR_8"/>
    <property type="match status" value="1"/>
</dbReference>
<dbReference type="Pfam" id="PF12799">
    <property type="entry name" value="LRR_4"/>
    <property type="match status" value="1"/>
</dbReference>
<dbReference type="Proteomes" id="UP001497383">
    <property type="component" value="Chromosome 2"/>
</dbReference>
<dbReference type="InterPro" id="IPR003591">
    <property type="entry name" value="Leu-rich_rpt_typical-subtyp"/>
</dbReference>
<dbReference type="PROSITE" id="PS51450">
    <property type="entry name" value="LRR"/>
    <property type="match status" value="2"/>
</dbReference>
<reference evidence="6 7" key="1">
    <citation type="submission" date="2024-03" db="EMBL/GenBank/DDBJ databases">
        <authorList>
            <person name="Brejova B."/>
        </authorList>
    </citation>
    <scope>NUCLEOTIDE SEQUENCE [LARGE SCALE GENOMIC DNA]</scope>
    <source>
        <strain evidence="6 7">CBS 14171</strain>
    </source>
</reference>
<organism evidence="6 7">
    <name type="scientific">Lodderomyces beijingensis</name>
    <dbReference type="NCBI Taxonomy" id="1775926"/>
    <lineage>
        <taxon>Eukaryota</taxon>
        <taxon>Fungi</taxon>
        <taxon>Dikarya</taxon>
        <taxon>Ascomycota</taxon>
        <taxon>Saccharomycotina</taxon>
        <taxon>Pichiomycetes</taxon>
        <taxon>Debaryomycetaceae</taxon>
        <taxon>Candida/Lodderomyces clade</taxon>
        <taxon>Lodderomyces</taxon>
    </lineage>
</organism>
<keyword evidence="7" id="KW-1185">Reference proteome</keyword>
<dbReference type="EMBL" id="OZ022406">
    <property type="protein sequence ID" value="CAK9437570.1"/>
    <property type="molecule type" value="Genomic_DNA"/>
</dbReference>
<evidence type="ECO:0000256" key="5">
    <source>
        <dbReference type="SAM" id="MobiDB-lite"/>
    </source>
</evidence>
<evidence type="ECO:0000256" key="4">
    <source>
        <dbReference type="ARBA" id="ARBA00022737"/>
    </source>
</evidence>
<dbReference type="PANTHER" id="PTHR15454">
    <property type="entry name" value="NISCHARIN RELATED"/>
    <property type="match status" value="1"/>
</dbReference>
<dbReference type="InterPro" id="IPR032675">
    <property type="entry name" value="LRR_dom_sf"/>
</dbReference>
<evidence type="ECO:0000313" key="6">
    <source>
        <dbReference type="EMBL" id="CAK9437570.1"/>
    </source>
</evidence>
<evidence type="ECO:0000256" key="3">
    <source>
        <dbReference type="ARBA" id="ARBA00022614"/>
    </source>
</evidence>
<sequence>MGSFGYNANSIEGDVYIQRLASYIKKNEEALANGLLCFSKNPSKQHPVAIKPLRLTFTIHHLYFLLDKIEQSSLDVDVGPLNIKLDINPNHEPTFISFMANNARASKHFDSDTRSITSINSMKSMVSSASVYWRSFALSKDPNIIKKDLKYLYSSFTKIPCLILTPKTKVNSIIAYEEYPCDTSVPIKIFKNLQVLELVEYEPNEIFGWHVLSDQLRILIIRKSKINDMAQVLFTLVLEDENGRSSFNSTPGPNKQKAITTTTTTNTTTASTTASTTTTTTINHEHNGDLPMGLSESNDIFKRKKSIATNSSTGAGSSCDTNKTYSSLADQKWCMLKQLTISETSISRIPAYNFKPLVNLVKLNLSGNLLDEIPEGLDQLTNVKYLNFADNYITSLKNLPSDLKNLLTLNLNNNKITNLEGLENLASLEKIDLRRNQLPDLQALKPVITLFKNKPGKFNNIYLSNNKLGKNYRIEMFNLFNGVQYKNNVKIDDSRPGYFEKASLLDQAAATKLLQVFYKCSHKRENSESTLANDEEIATAAPTLVTNSPIPAINEDGIEIVASLKELKVDPVHAEPCPLPPSRQPSPALNKKTKKYELSRSISTTAPLALLTQPSSPLCANFNVANKPDAPSALKPVVTLNSSTSSISQPSALQRSSTIMDLENQNPAPNIVTPVQVTARMST</sequence>
<evidence type="ECO:0008006" key="8">
    <source>
        <dbReference type="Google" id="ProtNLM"/>
    </source>
</evidence>
<accession>A0ABP0ZHU6</accession>
<evidence type="ECO:0000313" key="7">
    <source>
        <dbReference type="Proteomes" id="UP001497383"/>
    </source>
</evidence>
<evidence type="ECO:0000256" key="2">
    <source>
        <dbReference type="ARBA" id="ARBA00022490"/>
    </source>
</evidence>
<dbReference type="InterPro" id="IPR001611">
    <property type="entry name" value="Leu-rich_rpt"/>
</dbReference>
<dbReference type="RefSeq" id="XP_066828886.1">
    <property type="nucleotide sequence ID" value="XM_066971892.1"/>
</dbReference>
<keyword evidence="2" id="KW-0963">Cytoplasm</keyword>
<keyword evidence="3" id="KW-0433">Leucine-rich repeat</keyword>
<dbReference type="SMART" id="SM00369">
    <property type="entry name" value="LRR_TYP"/>
    <property type="match status" value="3"/>
</dbReference>
<name>A0ABP0ZHU6_9ASCO</name>
<keyword evidence="4" id="KW-0677">Repeat</keyword>
<dbReference type="InterPro" id="IPR025875">
    <property type="entry name" value="Leu-rich_rpt_4"/>
</dbReference>
<protein>
    <recommendedName>
        <fullName evidence="8">Leucine-rich repeat-containing protein</fullName>
    </recommendedName>
</protein>
<proteinExistence type="predicted"/>
<dbReference type="SUPFAM" id="SSF52058">
    <property type="entry name" value="L domain-like"/>
    <property type="match status" value="1"/>
</dbReference>
<gene>
    <name evidence="6" type="ORF">LODBEIA_P19480</name>
</gene>
<comment type="subcellular location">
    <subcellularLocation>
        <location evidence="1">Cytoplasm</location>
    </subcellularLocation>
</comment>
<dbReference type="Gene3D" id="3.80.10.10">
    <property type="entry name" value="Ribonuclease Inhibitor"/>
    <property type="match status" value="2"/>
</dbReference>